<reference evidence="1 2" key="1">
    <citation type="submission" date="2021-01" db="EMBL/GenBank/DDBJ databases">
        <title>Genome Sequencing of Type Strains.</title>
        <authorList>
            <person name="Lemaire J.F."/>
            <person name="Inderbitzin P."/>
            <person name="Collins S.B."/>
            <person name="Wespe N."/>
            <person name="Knight-Connoni V."/>
        </authorList>
    </citation>
    <scope>NUCLEOTIDE SEQUENCE [LARGE SCALE GENOMIC DNA]</scope>
    <source>
        <strain evidence="1 2">DSM 14730</strain>
    </source>
</reference>
<feature type="non-terminal residue" evidence="1">
    <location>
        <position position="1"/>
    </location>
</feature>
<evidence type="ECO:0000313" key="2">
    <source>
        <dbReference type="Proteomes" id="UP001319060"/>
    </source>
</evidence>
<protein>
    <submittedName>
        <fullName evidence="1">Uncharacterized protein</fullName>
    </submittedName>
</protein>
<sequence length="71" mass="7964">AVSHAINREGYLKKLNGLGVYSNTFIGPEVFGHPKDDKGPKFDQESAQFPQENHSYMPFLQKNGILLLTMV</sequence>
<organism evidence="1 2">
    <name type="scientific">Fictibacillus barbaricus</name>
    <dbReference type="NCBI Taxonomy" id="182136"/>
    <lineage>
        <taxon>Bacteria</taxon>
        <taxon>Bacillati</taxon>
        <taxon>Bacillota</taxon>
        <taxon>Bacilli</taxon>
        <taxon>Bacillales</taxon>
        <taxon>Fictibacillaceae</taxon>
        <taxon>Fictibacillus</taxon>
    </lineage>
</organism>
<dbReference type="EMBL" id="JAFHKS010000010">
    <property type="protein sequence ID" value="MBN3543729.1"/>
    <property type="molecule type" value="Genomic_DNA"/>
</dbReference>
<proteinExistence type="predicted"/>
<gene>
    <name evidence="1" type="ORF">JYA64_00045</name>
</gene>
<accession>A0ABS2Z906</accession>
<comment type="caution">
    <text evidence="1">The sequence shown here is derived from an EMBL/GenBank/DDBJ whole genome shotgun (WGS) entry which is preliminary data.</text>
</comment>
<keyword evidence="2" id="KW-1185">Reference proteome</keyword>
<name>A0ABS2Z906_9BACL</name>
<dbReference type="Proteomes" id="UP001319060">
    <property type="component" value="Unassembled WGS sequence"/>
</dbReference>
<evidence type="ECO:0000313" key="1">
    <source>
        <dbReference type="EMBL" id="MBN3543729.1"/>
    </source>
</evidence>
<dbReference type="Gene3D" id="3.10.105.10">
    <property type="entry name" value="Dipeptide-binding Protein, Domain 3"/>
    <property type="match status" value="1"/>
</dbReference>